<dbReference type="CDD" id="cd07012">
    <property type="entry name" value="PBP2_Bug_TTT"/>
    <property type="match status" value="1"/>
</dbReference>
<dbReference type="PANTHER" id="PTHR42928:SF5">
    <property type="entry name" value="BLR1237 PROTEIN"/>
    <property type="match status" value="1"/>
</dbReference>
<dbReference type="InterPro" id="IPR005064">
    <property type="entry name" value="BUG"/>
</dbReference>
<evidence type="ECO:0000313" key="3">
    <source>
        <dbReference type="EMBL" id="MET4578344.1"/>
    </source>
</evidence>
<dbReference type="SUPFAM" id="SSF53850">
    <property type="entry name" value="Periplasmic binding protein-like II"/>
    <property type="match status" value="1"/>
</dbReference>
<evidence type="ECO:0000256" key="2">
    <source>
        <dbReference type="SAM" id="SignalP"/>
    </source>
</evidence>
<comment type="caution">
    <text evidence="3">The sequence shown here is derived from an EMBL/GenBank/DDBJ whole genome shotgun (WGS) entry which is preliminary data.</text>
</comment>
<sequence length="329" mass="34388">MNIRIRFWPLACLACLVATLAAPAFAQSGAGAFPTKAIRLVVPYAPGGGTDLVMRAIAPGMAEALGQPVVVENKPGGGTINATEIVVRAAPDGYTLLAVGAPIYLNTALGIKTPYDPLKDLTPLSLLVNNPGLLLVSSKVPAKNVQELIAHSKSQPKGLSYASAGTGSIGHLGGELLKAKLGLNMLHIPYKGSAPALADLMGGQIEVALDAMIPSGPQVKSGKVRALAILTNQRSPQLPDVPTLAEAGYPGLEFGATFGVMLPANTPPAVVNRLHGAMMQAINQRATRKQLVEMGYEIVANTPSQFGTYLRQQIDAWTKIVKDNHITVD</sequence>
<dbReference type="PANTHER" id="PTHR42928">
    <property type="entry name" value="TRICARBOXYLATE-BINDING PROTEIN"/>
    <property type="match status" value="1"/>
</dbReference>
<dbReference type="InterPro" id="IPR042100">
    <property type="entry name" value="Bug_dom1"/>
</dbReference>
<name>A0ABV2QBC8_9BURK</name>
<protein>
    <submittedName>
        <fullName evidence="3">Tripartite-type tricarboxylate transporter receptor subunit TctC</fullName>
    </submittedName>
</protein>
<reference evidence="3 4" key="1">
    <citation type="submission" date="2024-06" db="EMBL/GenBank/DDBJ databases">
        <title>Sorghum-associated microbial communities from plants grown in Nebraska, USA.</title>
        <authorList>
            <person name="Schachtman D."/>
        </authorList>
    </citation>
    <scope>NUCLEOTIDE SEQUENCE [LARGE SCALE GENOMIC DNA]</scope>
    <source>
        <strain evidence="3 4">2709</strain>
    </source>
</reference>
<evidence type="ECO:0000313" key="4">
    <source>
        <dbReference type="Proteomes" id="UP001549320"/>
    </source>
</evidence>
<dbReference type="Gene3D" id="3.40.190.150">
    <property type="entry name" value="Bordetella uptake gene, domain 1"/>
    <property type="match status" value="1"/>
</dbReference>
<gene>
    <name evidence="3" type="ORF">ABIE13_003460</name>
</gene>
<feature type="signal peptide" evidence="2">
    <location>
        <begin position="1"/>
        <end position="26"/>
    </location>
</feature>
<dbReference type="Proteomes" id="UP001549320">
    <property type="component" value="Unassembled WGS sequence"/>
</dbReference>
<organism evidence="3 4">
    <name type="scientific">Ottowia thiooxydans</name>
    <dbReference type="NCBI Taxonomy" id="219182"/>
    <lineage>
        <taxon>Bacteria</taxon>
        <taxon>Pseudomonadati</taxon>
        <taxon>Pseudomonadota</taxon>
        <taxon>Betaproteobacteria</taxon>
        <taxon>Burkholderiales</taxon>
        <taxon>Comamonadaceae</taxon>
        <taxon>Ottowia</taxon>
    </lineage>
</organism>
<comment type="similarity">
    <text evidence="1">Belongs to the UPF0065 (bug) family.</text>
</comment>
<dbReference type="RefSeq" id="WP_354445498.1">
    <property type="nucleotide sequence ID" value="NZ_JBEPSH010000006.1"/>
</dbReference>
<dbReference type="Pfam" id="PF03401">
    <property type="entry name" value="TctC"/>
    <property type="match status" value="1"/>
</dbReference>
<accession>A0ABV2QBC8</accession>
<feature type="chain" id="PRO_5045178469" evidence="2">
    <location>
        <begin position="27"/>
        <end position="329"/>
    </location>
</feature>
<keyword evidence="2" id="KW-0732">Signal</keyword>
<dbReference type="Gene3D" id="3.40.190.10">
    <property type="entry name" value="Periplasmic binding protein-like II"/>
    <property type="match status" value="1"/>
</dbReference>
<evidence type="ECO:0000256" key="1">
    <source>
        <dbReference type="ARBA" id="ARBA00006987"/>
    </source>
</evidence>
<dbReference type="PIRSF" id="PIRSF017082">
    <property type="entry name" value="YflP"/>
    <property type="match status" value="1"/>
</dbReference>
<keyword evidence="4" id="KW-1185">Reference proteome</keyword>
<keyword evidence="3" id="KW-0675">Receptor</keyword>
<dbReference type="EMBL" id="JBEPSH010000006">
    <property type="protein sequence ID" value="MET4578344.1"/>
    <property type="molecule type" value="Genomic_DNA"/>
</dbReference>
<proteinExistence type="inferred from homology"/>